<proteinExistence type="predicted"/>
<dbReference type="KEGG" id="prw:PsycPRwf_0538"/>
<reference evidence="2" key="1">
    <citation type="submission" date="2007-05" db="EMBL/GenBank/DDBJ databases">
        <title>Complete sequence of chromosome of Psychrobacter sp. PRwf-1.</title>
        <authorList>
            <consortium name="US DOE Joint Genome Institute"/>
            <person name="Copeland A."/>
            <person name="Lucas S."/>
            <person name="Lapidus A."/>
            <person name="Barry K."/>
            <person name="Detter J.C."/>
            <person name="Glavina del Rio T."/>
            <person name="Hammon N."/>
            <person name="Israni S."/>
            <person name="Dalin E."/>
            <person name="Tice H."/>
            <person name="Pitluck S."/>
            <person name="Chain P."/>
            <person name="Malfatti S."/>
            <person name="Shin M."/>
            <person name="Vergez L."/>
            <person name="Schmutz J."/>
            <person name="Larimer F."/>
            <person name="Land M."/>
            <person name="Hauser L."/>
            <person name="Kyrpides N."/>
            <person name="Kim E."/>
            <person name="Tiedje J."/>
            <person name="Richardson P."/>
        </authorList>
    </citation>
    <scope>NUCLEOTIDE SEQUENCE [LARGE SCALE GENOMIC DNA]</scope>
    <source>
        <strain evidence="2">PRwf-1</strain>
    </source>
</reference>
<evidence type="ECO:0000256" key="1">
    <source>
        <dbReference type="SAM" id="Phobius"/>
    </source>
</evidence>
<organism evidence="2">
    <name type="scientific">Psychrobacter sp. (strain PRwf-1)</name>
    <dbReference type="NCBI Taxonomy" id="349106"/>
    <lineage>
        <taxon>Bacteria</taxon>
        <taxon>Pseudomonadati</taxon>
        <taxon>Pseudomonadota</taxon>
        <taxon>Gammaproteobacteria</taxon>
        <taxon>Moraxellales</taxon>
        <taxon>Moraxellaceae</taxon>
        <taxon>Psychrobacter</taxon>
    </lineage>
</organism>
<feature type="transmembrane region" description="Helical" evidence="1">
    <location>
        <begin position="20"/>
        <end position="38"/>
    </location>
</feature>
<protein>
    <submittedName>
        <fullName evidence="2">Uncharacterized protein</fullName>
    </submittedName>
</protein>
<evidence type="ECO:0000313" key="2">
    <source>
        <dbReference type="EMBL" id="ABQ93493.1"/>
    </source>
</evidence>
<keyword evidence="1" id="KW-0812">Transmembrane</keyword>
<name>A5WCV2_PSYWF</name>
<dbReference type="AlphaFoldDB" id="A5WCV2"/>
<sequence length="151" mass="16886">MLFMSRQLNSCIAAKSGWRLLYATTFLAVPVLLIVTTLVTWAGIMVLLLSSALLAMVFYVHDAPLHISVSDCDDMTKGWQLLYKAGANAKAAGAAPVLWEAKLVSANALRHCLQLSFVTHYPIVQKKTVVLWQDQVQADTWRRLMVLAQWR</sequence>
<dbReference type="HOGENOM" id="CLU_1804608_0_0_6"/>
<accession>A5WCV2</accession>
<dbReference type="STRING" id="349106.PsycPRwf_0538"/>
<keyword evidence="1" id="KW-0472">Membrane</keyword>
<dbReference type="EMBL" id="CP000713">
    <property type="protein sequence ID" value="ABQ93493.1"/>
    <property type="molecule type" value="Genomic_DNA"/>
</dbReference>
<keyword evidence="1" id="KW-1133">Transmembrane helix</keyword>
<gene>
    <name evidence="2" type="ordered locus">PsycPRwf_0538</name>
</gene>